<organism evidence="8 9">
    <name type="scientific">Echria macrotheca</name>
    <dbReference type="NCBI Taxonomy" id="438768"/>
    <lineage>
        <taxon>Eukaryota</taxon>
        <taxon>Fungi</taxon>
        <taxon>Dikarya</taxon>
        <taxon>Ascomycota</taxon>
        <taxon>Pezizomycotina</taxon>
        <taxon>Sordariomycetes</taxon>
        <taxon>Sordariomycetidae</taxon>
        <taxon>Sordariales</taxon>
        <taxon>Schizotheciaceae</taxon>
        <taxon>Echria</taxon>
    </lineage>
</organism>
<dbReference type="Pfam" id="PF00067">
    <property type="entry name" value="p450"/>
    <property type="match status" value="1"/>
</dbReference>
<dbReference type="InterPro" id="IPR002403">
    <property type="entry name" value="Cyt_P450_E_grp-IV"/>
</dbReference>
<protein>
    <submittedName>
        <fullName evidence="8">Cytochrome P450</fullName>
    </submittedName>
</protein>
<dbReference type="PANTHER" id="PTHR47582">
    <property type="entry name" value="P450, PUTATIVE (EUROFUNG)-RELATED"/>
    <property type="match status" value="1"/>
</dbReference>
<dbReference type="Proteomes" id="UP001239445">
    <property type="component" value="Unassembled WGS sequence"/>
</dbReference>
<comment type="cofactor">
    <cofactor evidence="1 6">
        <name>heme</name>
        <dbReference type="ChEBI" id="CHEBI:30413"/>
    </cofactor>
</comment>
<dbReference type="InterPro" id="IPR036396">
    <property type="entry name" value="Cyt_P450_sf"/>
</dbReference>
<proteinExistence type="inferred from homology"/>
<evidence type="ECO:0000256" key="3">
    <source>
        <dbReference type="ARBA" id="ARBA00022723"/>
    </source>
</evidence>
<evidence type="ECO:0000313" key="9">
    <source>
        <dbReference type="Proteomes" id="UP001239445"/>
    </source>
</evidence>
<dbReference type="GO" id="GO:0016705">
    <property type="term" value="F:oxidoreductase activity, acting on paired donors, with incorporation or reduction of molecular oxygen"/>
    <property type="evidence" value="ECO:0007669"/>
    <property type="project" value="InterPro"/>
</dbReference>
<evidence type="ECO:0000256" key="6">
    <source>
        <dbReference type="PIRSR" id="PIRSR602403-1"/>
    </source>
</evidence>
<dbReference type="InterPro" id="IPR053007">
    <property type="entry name" value="CYP450_monoxygenase_sec-met"/>
</dbReference>
<keyword evidence="3 6" id="KW-0479">Metal-binding</keyword>
<dbReference type="GO" id="GO:0004497">
    <property type="term" value="F:monooxygenase activity"/>
    <property type="evidence" value="ECO:0007669"/>
    <property type="project" value="UniProtKB-KW"/>
</dbReference>
<dbReference type="AlphaFoldDB" id="A0AAJ0BQR1"/>
<reference evidence="8" key="1">
    <citation type="submission" date="2023-06" db="EMBL/GenBank/DDBJ databases">
        <title>Genome-scale phylogeny and comparative genomics of the fungal order Sordariales.</title>
        <authorList>
            <consortium name="Lawrence Berkeley National Laboratory"/>
            <person name="Hensen N."/>
            <person name="Bonometti L."/>
            <person name="Westerberg I."/>
            <person name="Brannstrom I.O."/>
            <person name="Guillou S."/>
            <person name="Cros-Aarteil S."/>
            <person name="Calhoun S."/>
            <person name="Haridas S."/>
            <person name="Kuo A."/>
            <person name="Mondo S."/>
            <person name="Pangilinan J."/>
            <person name="Riley R."/>
            <person name="Labutti K."/>
            <person name="Andreopoulos B."/>
            <person name="Lipzen A."/>
            <person name="Chen C."/>
            <person name="Yanf M."/>
            <person name="Daum C."/>
            <person name="Ng V."/>
            <person name="Clum A."/>
            <person name="Steindorff A."/>
            <person name="Ohm R."/>
            <person name="Martin F."/>
            <person name="Silar P."/>
            <person name="Natvig D."/>
            <person name="Lalanne C."/>
            <person name="Gautier V."/>
            <person name="Ament-Velasquez S.L."/>
            <person name="Kruys A."/>
            <person name="Hutchinson M.I."/>
            <person name="Powell A.J."/>
            <person name="Barry K."/>
            <person name="Miller A.N."/>
            <person name="Grigoriev I.V."/>
            <person name="Debuchy R."/>
            <person name="Gladieux P."/>
            <person name="Thoren M.H."/>
            <person name="Johannesson H."/>
        </authorList>
    </citation>
    <scope>NUCLEOTIDE SEQUENCE</scope>
    <source>
        <strain evidence="8">PSN4</strain>
    </source>
</reference>
<evidence type="ECO:0000256" key="4">
    <source>
        <dbReference type="ARBA" id="ARBA00023004"/>
    </source>
</evidence>
<dbReference type="InterPro" id="IPR017972">
    <property type="entry name" value="Cyt_P450_CS"/>
</dbReference>
<keyword evidence="4 6" id="KW-0408">Iron</keyword>
<evidence type="ECO:0000256" key="1">
    <source>
        <dbReference type="ARBA" id="ARBA00001971"/>
    </source>
</evidence>
<evidence type="ECO:0000313" key="8">
    <source>
        <dbReference type="EMBL" id="KAK1761404.1"/>
    </source>
</evidence>
<gene>
    <name evidence="8" type="ORF">QBC47DRAFT_428864</name>
</gene>
<dbReference type="PRINTS" id="PR00465">
    <property type="entry name" value="EP450IV"/>
</dbReference>
<dbReference type="EMBL" id="MU839827">
    <property type="protein sequence ID" value="KAK1761404.1"/>
    <property type="molecule type" value="Genomic_DNA"/>
</dbReference>
<dbReference type="InterPro" id="IPR001128">
    <property type="entry name" value="Cyt_P450"/>
</dbReference>
<comment type="similarity">
    <text evidence="2 7">Belongs to the cytochrome P450 family.</text>
</comment>
<comment type="caution">
    <text evidence="8">The sequence shown here is derived from an EMBL/GenBank/DDBJ whole genome shotgun (WGS) entry which is preliminary data.</text>
</comment>
<evidence type="ECO:0000256" key="5">
    <source>
        <dbReference type="ARBA" id="ARBA00023033"/>
    </source>
</evidence>
<accession>A0AAJ0BQR1</accession>
<dbReference type="GO" id="GO:0020037">
    <property type="term" value="F:heme binding"/>
    <property type="evidence" value="ECO:0007669"/>
    <property type="project" value="InterPro"/>
</dbReference>
<dbReference type="PROSITE" id="PS00086">
    <property type="entry name" value="CYTOCHROME_P450"/>
    <property type="match status" value="1"/>
</dbReference>
<dbReference type="SUPFAM" id="SSF48264">
    <property type="entry name" value="Cytochrome P450"/>
    <property type="match status" value="1"/>
</dbReference>
<dbReference type="CDD" id="cd11040">
    <property type="entry name" value="CYP7_CYP8-like"/>
    <property type="match status" value="1"/>
</dbReference>
<dbReference type="PANTHER" id="PTHR47582:SF1">
    <property type="entry name" value="P450, PUTATIVE (EUROFUNG)-RELATED"/>
    <property type="match status" value="1"/>
</dbReference>
<evidence type="ECO:0000256" key="7">
    <source>
        <dbReference type="RuleBase" id="RU000461"/>
    </source>
</evidence>
<evidence type="ECO:0000256" key="2">
    <source>
        <dbReference type="ARBA" id="ARBA00010617"/>
    </source>
</evidence>
<name>A0AAJ0BQR1_9PEZI</name>
<keyword evidence="5 7" id="KW-0503">Monooxygenase</keyword>
<dbReference type="Gene3D" id="1.10.630.10">
    <property type="entry name" value="Cytochrome P450"/>
    <property type="match status" value="1"/>
</dbReference>
<keyword evidence="6 7" id="KW-0349">Heme</keyword>
<sequence length="557" mass="61140">MASIPPLVASLLDTITTSPASSRTILLLLILPLTFLLLRWLSSSNHDPNEPPLIKPTIPIIGHIISFFRHGLDFHARLYAQNPLPISTVSLGGKKTYIVTSPALVHAAQRNPQLNYEIFAIEFAQGLLGVSSAEFSVIPGLIHEFFTGISAGMAGDGLRTMNARALSYLSAVLNTSSSPSIPPPSASHLTFSFPPEIPNLWLWSRAAVTHIATEALYGPPNPFRDPSLAADLWTYDDASFLLVLNLLPNLLARRAVAARARVQAAMGAYYAANHDQDPSVAAQVVQNRGRILRNAGGLSGFDAGRFDLTMPQVGVINAAPTLFWMLVHVFACPKLFARLRAELEPLVQLSEDNNTAKLNASALSEKQTPLLHSVWLETLRWAGRPLSVRRVMEDTTISDGTTGTTYTLKRGSDVHMPAAVTHMLPSVWGDSPHEFRGDRFLHLNTSSQKQNPETEKQRRQAFFPFGGGRHLCPGRNFAYVEIMTVVAVFVVGFEVSGLEDEKNDGGRKREIKIPKRAWQSPLKGVFAPAADADKGDIVGVRVERRKGWEDVEWEFVV</sequence>
<dbReference type="GO" id="GO:0005506">
    <property type="term" value="F:iron ion binding"/>
    <property type="evidence" value="ECO:0007669"/>
    <property type="project" value="InterPro"/>
</dbReference>
<keyword evidence="9" id="KW-1185">Reference proteome</keyword>
<keyword evidence="7" id="KW-0560">Oxidoreductase</keyword>
<feature type="binding site" description="axial binding residue" evidence="6">
    <location>
        <position position="472"/>
    </location>
    <ligand>
        <name>heme</name>
        <dbReference type="ChEBI" id="CHEBI:30413"/>
    </ligand>
    <ligandPart>
        <name>Fe</name>
        <dbReference type="ChEBI" id="CHEBI:18248"/>
    </ligandPart>
</feature>